<feature type="compositionally biased region" description="Basic residues" evidence="1">
    <location>
        <begin position="190"/>
        <end position="199"/>
    </location>
</feature>
<feature type="compositionally biased region" description="Basic residues" evidence="1">
    <location>
        <begin position="143"/>
        <end position="169"/>
    </location>
</feature>
<protein>
    <submittedName>
        <fullName evidence="2">Uncharacterized protein</fullName>
    </submittedName>
</protein>
<dbReference type="AlphaFoldDB" id="A0A1D6MWT4"/>
<feature type="region of interest" description="Disordered" evidence="1">
    <location>
        <begin position="1"/>
        <end position="209"/>
    </location>
</feature>
<dbReference type="EMBL" id="CM007649">
    <property type="protein sequence ID" value="ONM33217.1"/>
    <property type="molecule type" value="Genomic_DNA"/>
</dbReference>
<feature type="compositionally biased region" description="Low complexity" evidence="1">
    <location>
        <begin position="22"/>
        <end position="33"/>
    </location>
</feature>
<proteinExistence type="predicted"/>
<evidence type="ECO:0000313" key="2">
    <source>
        <dbReference type="EMBL" id="ONM33217.1"/>
    </source>
</evidence>
<name>A0A1D6MWT4_MAIZE</name>
<feature type="compositionally biased region" description="Low complexity" evidence="1">
    <location>
        <begin position="45"/>
        <end position="57"/>
    </location>
</feature>
<evidence type="ECO:0000256" key="1">
    <source>
        <dbReference type="SAM" id="MobiDB-lite"/>
    </source>
</evidence>
<sequence length="209" mass="23009">TNRIAQSATRGPATVGNGGAQGVKEQVQVQVQEQPRRGGVEQVQGRARAGAGNPGRALHAVRGRQGPPLRRAARDAGAHRAPRIAAGAPAPPPRLPLPRRRPRRGGPAVVRAHDDGLHPDQLRRAGGARDGALQVPQGLPHLLRVRRPRRRRARVRARRRAPRRRRGRRPPQGLPRPHRHARAAGTEEHRRRRRRRAGGRRALTACDEL</sequence>
<reference evidence="2" key="1">
    <citation type="submission" date="2015-12" db="EMBL/GenBank/DDBJ databases">
        <title>Update maize B73 reference genome by single molecule sequencing technologies.</title>
        <authorList>
            <consortium name="Maize Genome Sequencing Project"/>
            <person name="Ware D."/>
        </authorList>
    </citation>
    <scope>NUCLEOTIDE SEQUENCE [LARGE SCALE GENOMIC DNA]</scope>
    <source>
        <tissue evidence="2">Seedling</tissue>
    </source>
</reference>
<organism evidence="2">
    <name type="scientific">Zea mays</name>
    <name type="common">Maize</name>
    <dbReference type="NCBI Taxonomy" id="4577"/>
    <lineage>
        <taxon>Eukaryota</taxon>
        <taxon>Viridiplantae</taxon>
        <taxon>Streptophyta</taxon>
        <taxon>Embryophyta</taxon>
        <taxon>Tracheophyta</taxon>
        <taxon>Spermatophyta</taxon>
        <taxon>Magnoliopsida</taxon>
        <taxon>Liliopsida</taxon>
        <taxon>Poales</taxon>
        <taxon>Poaceae</taxon>
        <taxon>PACMAD clade</taxon>
        <taxon>Panicoideae</taxon>
        <taxon>Andropogonodae</taxon>
        <taxon>Andropogoneae</taxon>
        <taxon>Tripsacinae</taxon>
        <taxon>Zea</taxon>
    </lineage>
</organism>
<feature type="non-terminal residue" evidence="2">
    <location>
        <position position="1"/>
    </location>
</feature>
<feature type="compositionally biased region" description="Basic and acidic residues" evidence="1">
    <location>
        <begin position="111"/>
        <end position="123"/>
    </location>
</feature>
<accession>A0A1D6MWT4</accession>
<gene>
    <name evidence="2" type="ORF">ZEAMMB73_Zm00001d041539</name>
</gene>